<dbReference type="Proteomes" id="UP000735302">
    <property type="component" value="Unassembled WGS sequence"/>
</dbReference>
<name>A0AAV4BB16_9GAST</name>
<gene>
    <name evidence="2" type="ORF">PoB_004311700</name>
</gene>
<comment type="caution">
    <text evidence="2">The sequence shown here is derived from an EMBL/GenBank/DDBJ whole genome shotgun (WGS) entry which is preliminary data.</text>
</comment>
<feature type="compositionally biased region" description="Low complexity" evidence="1">
    <location>
        <begin position="72"/>
        <end position="84"/>
    </location>
</feature>
<evidence type="ECO:0000313" key="2">
    <source>
        <dbReference type="EMBL" id="GFO16612.1"/>
    </source>
</evidence>
<accession>A0AAV4BB16</accession>
<sequence>MAAEVPLLPRPRGKSPNDIPAPSLQEAAGTEVLAKRRAEKLKRQEAPREKPNRFVPLAMESEDTIPSIWGDSSTPSSPRASASPMECPPSHFKPQSSSKSHPRPTAEKSEGPPTFPLASLPLHPRGPCDGGVNPTKKVKSLAGQPKGGLPSGKDFNRLLFISASKFPSFETF</sequence>
<dbReference type="AlphaFoldDB" id="A0AAV4BB16"/>
<evidence type="ECO:0000256" key="1">
    <source>
        <dbReference type="SAM" id="MobiDB-lite"/>
    </source>
</evidence>
<keyword evidence="3" id="KW-1185">Reference proteome</keyword>
<organism evidence="2 3">
    <name type="scientific">Plakobranchus ocellatus</name>
    <dbReference type="NCBI Taxonomy" id="259542"/>
    <lineage>
        <taxon>Eukaryota</taxon>
        <taxon>Metazoa</taxon>
        <taxon>Spiralia</taxon>
        <taxon>Lophotrochozoa</taxon>
        <taxon>Mollusca</taxon>
        <taxon>Gastropoda</taxon>
        <taxon>Heterobranchia</taxon>
        <taxon>Euthyneura</taxon>
        <taxon>Panpulmonata</taxon>
        <taxon>Sacoglossa</taxon>
        <taxon>Placobranchoidea</taxon>
        <taxon>Plakobranchidae</taxon>
        <taxon>Plakobranchus</taxon>
    </lineage>
</organism>
<reference evidence="2 3" key="1">
    <citation type="journal article" date="2021" name="Elife">
        <title>Chloroplast acquisition without the gene transfer in kleptoplastic sea slugs, Plakobranchus ocellatus.</title>
        <authorList>
            <person name="Maeda T."/>
            <person name="Takahashi S."/>
            <person name="Yoshida T."/>
            <person name="Shimamura S."/>
            <person name="Takaki Y."/>
            <person name="Nagai Y."/>
            <person name="Toyoda A."/>
            <person name="Suzuki Y."/>
            <person name="Arimoto A."/>
            <person name="Ishii H."/>
            <person name="Satoh N."/>
            <person name="Nishiyama T."/>
            <person name="Hasebe M."/>
            <person name="Maruyama T."/>
            <person name="Minagawa J."/>
            <person name="Obokata J."/>
            <person name="Shigenobu S."/>
        </authorList>
    </citation>
    <scope>NUCLEOTIDE SEQUENCE [LARGE SCALE GENOMIC DNA]</scope>
</reference>
<dbReference type="EMBL" id="BLXT01004673">
    <property type="protein sequence ID" value="GFO16612.1"/>
    <property type="molecule type" value="Genomic_DNA"/>
</dbReference>
<proteinExistence type="predicted"/>
<protein>
    <submittedName>
        <fullName evidence="2">Uncharacterized protein</fullName>
    </submittedName>
</protein>
<feature type="region of interest" description="Disordered" evidence="1">
    <location>
        <begin position="1"/>
        <end position="154"/>
    </location>
</feature>
<evidence type="ECO:0000313" key="3">
    <source>
        <dbReference type="Proteomes" id="UP000735302"/>
    </source>
</evidence>
<feature type="compositionally biased region" description="Basic and acidic residues" evidence="1">
    <location>
        <begin position="33"/>
        <end position="52"/>
    </location>
</feature>